<protein>
    <recommendedName>
        <fullName evidence="6">TIR domain-containing protein</fullName>
    </recommendedName>
</protein>
<dbReference type="SUPFAM" id="SSF48403">
    <property type="entry name" value="Ankyrin repeat"/>
    <property type="match status" value="2"/>
</dbReference>
<feature type="compositionally biased region" description="Basic and acidic residues" evidence="4">
    <location>
        <begin position="102"/>
        <end position="119"/>
    </location>
</feature>
<feature type="repeat" description="ANK" evidence="3">
    <location>
        <begin position="754"/>
        <end position="786"/>
    </location>
</feature>
<feature type="transmembrane region" description="Helical" evidence="5">
    <location>
        <begin position="309"/>
        <end position="333"/>
    </location>
</feature>
<keyword evidence="5" id="KW-0812">Transmembrane</keyword>
<dbReference type="SMART" id="SM00248">
    <property type="entry name" value="ANK"/>
    <property type="match status" value="7"/>
</dbReference>
<dbReference type="Pfam" id="PF13676">
    <property type="entry name" value="TIR_2"/>
    <property type="match status" value="1"/>
</dbReference>
<dbReference type="PANTHER" id="PTHR24171">
    <property type="entry name" value="ANKYRIN REPEAT DOMAIN-CONTAINING PROTEIN 39-RELATED"/>
    <property type="match status" value="1"/>
</dbReference>
<evidence type="ECO:0000256" key="4">
    <source>
        <dbReference type="SAM" id="MobiDB-lite"/>
    </source>
</evidence>
<accession>A0AAV0UMG3</accession>
<dbReference type="GO" id="GO:0007165">
    <property type="term" value="P:signal transduction"/>
    <property type="evidence" value="ECO:0007669"/>
    <property type="project" value="InterPro"/>
</dbReference>
<keyword evidence="5" id="KW-1133">Transmembrane helix</keyword>
<organism evidence="7 8">
    <name type="scientific">Hyaloperonospora brassicae</name>
    <name type="common">Brassica downy mildew</name>
    <name type="synonym">Peronospora brassicae</name>
    <dbReference type="NCBI Taxonomy" id="162125"/>
    <lineage>
        <taxon>Eukaryota</taxon>
        <taxon>Sar</taxon>
        <taxon>Stramenopiles</taxon>
        <taxon>Oomycota</taxon>
        <taxon>Peronosporomycetes</taxon>
        <taxon>Peronosporales</taxon>
        <taxon>Peronosporaceae</taxon>
        <taxon>Hyaloperonospora</taxon>
    </lineage>
</organism>
<feature type="compositionally biased region" description="Basic and acidic residues" evidence="4">
    <location>
        <begin position="55"/>
        <end position="65"/>
    </location>
</feature>
<name>A0AAV0UMG3_HYABA</name>
<feature type="compositionally biased region" description="Polar residues" evidence="4">
    <location>
        <begin position="35"/>
        <end position="47"/>
    </location>
</feature>
<evidence type="ECO:0000256" key="5">
    <source>
        <dbReference type="SAM" id="Phobius"/>
    </source>
</evidence>
<feature type="compositionally biased region" description="Basic residues" evidence="4">
    <location>
        <begin position="360"/>
        <end position="370"/>
    </location>
</feature>
<dbReference type="SUPFAM" id="SSF52200">
    <property type="entry name" value="Toll/Interleukin receptor TIR domain"/>
    <property type="match status" value="2"/>
</dbReference>
<dbReference type="Pfam" id="PF12796">
    <property type="entry name" value="Ank_2"/>
    <property type="match status" value="1"/>
</dbReference>
<feature type="region of interest" description="Disordered" evidence="4">
    <location>
        <begin position="360"/>
        <end position="384"/>
    </location>
</feature>
<dbReference type="SMART" id="SM00255">
    <property type="entry name" value="TIR"/>
    <property type="match status" value="1"/>
</dbReference>
<dbReference type="InterPro" id="IPR000157">
    <property type="entry name" value="TIR_dom"/>
</dbReference>
<keyword evidence="5" id="KW-0472">Membrane</keyword>
<feature type="repeat" description="ANK" evidence="3">
    <location>
        <begin position="685"/>
        <end position="717"/>
    </location>
</feature>
<feature type="transmembrane region" description="Helical" evidence="5">
    <location>
        <begin position="166"/>
        <end position="187"/>
    </location>
</feature>
<feature type="region of interest" description="Disordered" evidence="4">
    <location>
        <begin position="1"/>
        <end position="144"/>
    </location>
</feature>
<dbReference type="PROSITE" id="PS50088">
    <property type="entry name" value="ANK_REPEAT"/>
    <property type="match status" value="6"/>
</dbReference>
<keyword evidence="8" id="KW-1185">Reference proteome</keyword>
<feature type="repeat" description="ANK" evidence="3">
    <location>
        <begin position="443"/>
        <end position="475"/>
    </location>
</feature>
<evidence type="ECO:0000313" key="8">
    <source>
        <dbReference type="Proteomes" id="UP001162031"/>
    </source>
</evidence>
<feature type="region of interest" description="Disordered" evidence="4">
    <location>
        <begin position="1531"/>
        <end position="1554"/>
    </location>
</feature>
<dbReference type="Gene3D" id="3.40.50.10140">
    <property type="entry name" value="Toll/interleukin-1 receptor homology (TIR) domain"/>
    <property type="match status" value="2"/>
</dbReference>
<keyword evidence="2 3" id="KW-0040">ANK repeat</keyword>
<evidence type="ECO:0000313" key="7">
    <source>
        <dbReference type="EMBL" id="CAI5738056.1"/>
    </source>
</evidence>
<feature type="repeat" description="ANK" evidence="3">
    <location>
        <begin position="513"/>
        <end position="545"/>
    </location>
</feature>
<dbReference type="Proteomes" id="UP001162031">
    <property type="component" value="Unassembled WGS sequence"/>
</dbReference>
<gene>
    <name evidence="7" type="ORF">HBR001_LOCUS7359</name>
</gene>
<feature type="region of interest" description="Disordered" evidence="4">
    <location>
        <begin position="1371"/>
        <end position="1391"/>
    </location>
</feature>
<feature type="repeat" description="ANK" evidence="3">
    <location>
        <begin position="613"/>
        <end position="645"/>
    </location>
</feature>
<evidence type="ECO:0000256" key="3">
    <source>
        <dbReference type="PROSITE-ProRule" id="PRU00023"/>
    </source>
</evidence>
<dbReference type="Pfam" id="PF00023">
    <property type="entry name" value="Ank"/>
    <property type="match status" value="2"/>
</dbReference>
<feature type="compositionally biased region" description="Polar residues" evidence="4">
    <location>
        <begin position="1"/>
        <end position="26"/>
    </location>
</feature>
<evidence type="ECO:0000256" key="2">
    <source>
        <dbReference type="ARBA" id="ARBA00023043"/>
    </source>
</evidence>
<feature type="transmembrane region" description="Helical" evidence="5">
    <location>
        <begin position="221"/>
        <end position="247"/>
    </location>
</feature>
<keyword evidence="1" id="KW-0677">Repeat</keyword>
<reference evidence="7" key="1">
    <citation type="submission" date="2022-12" db="EMBL/GenBank/DDBJ databases">
        <authorList>
            <person name="Webb A."/>
        </authorList>
    </citation>
    <scope>NUCLEOTIDE SEQUENCE</scope>
    <source>
        <strain evidence="7">Hp1</strain>
    </source>
</reference>
<proteinExistence type="predicted"/>
<dbReference type="PROSITE" id="PS50297">
    <property type="entry name" value="ANK_REP_REGION"/>
    <property type="match status" value="4"/>
</dbReference>
<feature type="transmembrane region" description="Helical" evidence="5">
    <location>
        <begin position="268"/>
        <end position="297"/>
    </location>
</feature>
<feature type="compositionally biased region" description="Basic and acidic residues" evidence="4">
    <location>
        <begin position="72"/>
        <end position="86"/>
    </location>
</feature>
<feature type="compositionally biased region" description="Polar residues" evidence="4">
    <location>
        <begin position="374"/>
        <end position="384"/>
    </location>
</feature>
<dbReference type="Gene3D" id="1.25.40.20">
    <property type="entry name" value="Ankyrin repeat-containing domain"/>
    <property type="match status" value="2"/>
</dbReference>
<dbReference type="InterPro" id="IPR036770">
    <property type="entry name" value="Ankyrin_rpt-contain_sf"/>
</dbReference>
<dbReference type="InterPro" id="IPR002110">
    <property type="entry name" value="Ankyrin_rpt"/>
</dbReference>
<dbReference type="EMBL" id="CANTFL010001360">
    <property type="protein sequence ID" value="CAI5738056.1"/>
    <property type="molecule type" value="Genomic_DNA"/>
</dbReference>
<feature type="repeat" description="ANK" evidence="3">
    <location>
        <begin position="652"/>
        <end position="684"/>
    </location>
</feature>
<feature type="domain" description="TIR" evidence="6">
    <location>
        <begin position="809"/>
        <end position="978"/>
    </location>
</feature>
<dbReference type="InterPro" id="IPR035897">
    <property type="entry name" value="Toll_tir_struct_dom_sf"/>
</dbReference>
<evidence type="ECO:0000256" key="1">
    <source>
        <dbReference type="ARBA" id="ARBA00022737"/>
    </source>
</evidence>
<sequence>MASNAHRSPEQTSAVDVSHTPYTKVTTPPKRVTRQETFNSDAETGSIGSIAAKTHCGDEGGQEERRRRRSSSVRDRRGTYGRDGRVGEATWEADNDTAVDISRTDDVGPRHEAPARKDTNPSSKEGVTECPMQMGSAPRNNSELSSLPRRYLNGQFQSNSYFSRRLLRLSQLIVVGDIVALGFFYFYKAGDGQGGLRGKLYVGSPLQVLVSSNETSCSTSLALAALVYHLFPAVFIIGLPASGLRVFEPFRREQRFDRGGRLQKVKRTICFQLCELVGAWIFVYEALILGYFVYYVASGHIFINCDPDVKAYVFCGGALIMFWLLFVLMRAFARFREHLKMQLGAFKESDQTGDVKAHMLRSKMKRKQRQQQKNSNDAEASPLTPTKSVVVKDVRKRLYRGAQLGDLRLIRRSIRIAKLHLGENFAKELYPDPVMVFGIFGLAKKNPMHVAAYQGNIAAMELLFKARFQVNSFDKVSRVRFTTGDLFLYLASYFIQKPVVSADETYSSVFKTTLVTPLHCAVSTGRLAAVRWLVAHGADVNLCSKSSYRSESRLPPIFLADHPEIVHVLLRAGANHLAIPDPGHMNTITVLQLAYLRGNYAAAQILEDWGGDVALTPLHAAAAMGDVATIRALLRKKVNPDVLGELGYVGLNKRTPLHWAAINGAVDAVEILLAAKADANFQDAHGRTALHWAARVNRVDIVRVLLAHGGDPTIVDDGDMTPIMCAACAGGTTADMFKALVTSGGDINHQLHSTGDTALHLAVKLDDQQTALALLSMGGDIMRTNHNGFRPIDCTTSTRLQFEIKRAAGTRDVMISYTHSHKEFALKLRKSLEDASITVWLDLMDPSGIGGGSVWREEIARGITNAAVVLCILTEDYASSEWCLKELALAKQVGIPIMAISTEHATISEELQVYLYTRQLVPFEVAIVHVKQVTEKEIRYEYDDGVYKNQLRMLLDGMRDEIEKRKEENIKRNMRRAETNLTLGSGHGGSGMRSRRIYRAASQMSYTYTNSMGSIKFDERAPTAAPFDMPGYYANDSYSSPIHEVDDGSAMPVMVGNSRRRGAPGSAHSIGSNGVFSTGQRSPWLSNAYDYTSTNMSILSSTSSSNSFVDDCGVSDSIVLDTGGYYFHQAPGSEKHKQGSRNNAILTETDGLDASDSIVEDLQELNTATASGEQFVFISHGDHHQRFVQKLCVEMCREGGLRCYVDRKHIVELSTTIAEDKEEELEKKKSMRLILPRNEDMSMRIHDAKEAILRCSAFVVLVSEKTLASELVKDQLAFAEDKGKNILPVVVNHMDFGLDIKYSLARSTFFHFFTKGDMMGFRQSLRHLLDALREEVYGIGVEGPLRSVKSGTRPSRFKHGEHQYPRLYGGGHASSFSGGGHGNGRDVQPRGGFSTLGDSFTSAFGSYNPPVLNEVSLRMRPPTSDSLYCTSSRSDIRNYGLPSTRLSQTFAETNGATRSRTSDMSLALSMVGNFSTLVGRITDDVEEEDEVLSYGGMQDDEFDLIDEVEDEENREAPHVVEAVSLFSSTLQQQRAGDGISDTRQRGSDSSISMLEVTEPPVGVDITVLGDE</sequence>
<dbReference type="PROSITE" id="PS50104">
    <property type="entry name" value="TIR"/>
    <property type="match status" value="1"/>
</dbReference>
<feature type="compositionally biased region" description="Gly residues" evidence="4">
    <location>
        <begin position="1371"/>
        <end position="1382"/>
    </location>
</feature>
<comment type="caution">
    <text evidence="7">The sequence shown here is derived from an EMBL/GenBank/DDBJ whole genome shotgun (WGS) entry which is preliminary data.</text>
</comment>
<evidence type="ECO:0000259" key="6">
    <source>
        <dbReference type="PROSITE" id="PS50104"/>
    </source>
</evidence>